<keyword evidence="8 16" id="KW-1133">Transmembrane helix</keyword>
<dbReference type="GO" id="GO:0012505">
    <property type="term" value="C:endomembrane system"/>
    <property type="evidence" value="ECO:0007669"/>
    <property type="project" value="UniProtKB-SubCell"/>
</dbReference>
<evidence type="ECO:0000256" key="11">
    <source>
        <dbReference type="ARBA" id="ARBA00023310"/>
    </source>
</evidence>
<keyword evidence="10 16" id="KW-0472">Membrane</keyword>
<comment type="similarity">
    <text evidence="1 16 17">Belongs to the ATPase B chain family.</text>
</comment>
<dbReference type="HAMAP" id="MF_01398">
    <property type="entry name" value="ATP_synth_b_bprime"/>
    <property type="match status" value="1"/>
</dbReference>
<dbReference type="FunFam" id="1.20.5.620:FF:000001">
    <property type="entry name" value="ATP synthase subunit b"/>
    <property type="match status" value="1"/>
</dbReference>
<evidence type="ECO:0000256" key="17">
    <source>
        <dbReference type="RuleBase" id="RU003848"/>
    </source>
</evidence>
<evidence type="ECO:0000256" key="2">
    <source>
        <dbReference type="ARBA" id="ARBA00022448"/>
    </source>
</evidence>
<dbReference type="NCBIfam" id="NF004411">
    <property type="entry name" value="PRK05759.1-2"/>
    <property type="match status" value="1"/>
</dbReference>
<dbReference type="GO" id="GO:0046961">
    <property type="term" value="F:proton-transporting ATPase activity, rotational mechanism"/>
    <property type="evidence" value="ECO:0007669"/>
    <property type="project" value="TreeGrafter"/>
</dbReference>
<reference evidence="19 20" key="1">
    <citation type="submission" date="2017-10" db="EMBL/GenBank/DDBJ databases">
        <title>Novel microbial diversity and functional potential in the marine mammal oral microbiome.</title>
        <authorList>
            <person name="Dudek N.K."/>
            <person name="Sun C.L."/>
            <person name="Burstein D."/>
            <person name="Kantor R.S."/>
            <person name="Aliaga Goltsman D.S."/>
            <person name="Bik E.M."/>
            <person name="Thomas B.C."/>
            <person name="Banfield J.F."/>
            <person name="Relman D.A."/>
        </authorList>
    </citation>
    <scope>NUCLEOTIDE SEQUENCE [LARGE SCALE GENOMIC DNA]</scope>
    <source>
        <strain evidence="19">DOLJORAL78_50_517</strain>
    </source>
</reference>
<keyword evidence="2 16" id="KW-0813">Transport</keyword>
<comment type="caution">
    <text evidence="19">The sequence shown here is derived from an EMBL/GenBank/DDBJ whole genome shotgun (WGS) entry which is preliminary data.</text>
</comment>
<evidence type="ECO:0000256" key="10">
    <source>
        <dbReference type="ARBA" id="ARBA00023136"/>
    </source>
</evidence>
<evidence type="ECO:0000256" key="3">
    <source>
        <dbReference type="ARBA" id="ARBA00022475"/>
    </source>
</evidence>
<protein>
    <recommendedName>
        <fullName evidence="16">ATP synthase subunit b</fullName>
    </recommendedName>
    <alternativeName>
        <fullName evidence="16">ATP synthase F(0) sector subunit b</fullName>
    </alternativeName>
    <alternativeName>
        <fullName evidence="16">ATPase subunit I</fullName>
    </alternativeName>
    <alternativeName>
        <fullName evidence="16">F-type ATPase subunit b</fullName>
        <shortName evidence="16">F-ATPase subunit b</shortName>
    </alternativeName>
</protein>
<evidence type="ECO:0000256" key="13">
    <source>
        <dbReference type="ARBA" id="ARBA00025614"/>
    </source>
</evidence>
<feature type="transmembrane region" description="Helical" evidence="16">
    <location>
        <begin position="6"/>
        <end position="26"/>
    </location>
</feature>
<keyword evidence="18" id="KW-0175">Coiled coil</keyword>
<evidence type="ECO:0000256" key="18">
    <source>
        <dbReference type="SAM" id="Coils"/>
    </source>
</evidence>
<feature type="coiled-coil region" evidence="18">
    <location>
        <begin position="77"/>
        <end position="126"/>
    </location>
</feature>
<evidence type="ECO:0000256" key="16">
    <source>
        <dbReference type="HAMAP-Rule" id="MF_01398"/>
    </source>
</evidence>
<evidence type="ECO:0000256" key="7">
    <source>
        <dbReference type="ARBA" id="ARBA00022781"/>
    </source>
</evidence>
<evidence type="ECO:0000256" key="14">
    <source>
        <dbReference type="ARBA" id="ARBA00026054"/>
    </source>
</evidence>
<keyword evidence="6 16" id="KW-0812">Transmembrane</keyword>
<dbReference type="PANTHER" id="PTHR33445">
    <property type="entry name" value="ATP SYNTHASE SUBUNIT B', CHLOROPLASTIC"/>
    <property type="match status" value="1"/>
</dbReference>
<keyword evidence="3 16" id="KW-1003">Cell membrane</keyword>
<dbReference type="InterPro" id="IPR005864">
    <property type="entry name" value="ATP_synth_F0_bsu_bac"/>
</dbReference>
<dbReference type="CDD" id="cd06503">
    <property type="entry name" value="ATP-synt_Fo_b"/>
    <property type="match status" value="1"/>
</dbReference>
<dbReference type="SUPFAM" id="SSF81573">
    <property type="entry name" value="F1F0 ATP synthase subunit B, membrane domain"/>
    <property type="match status" value="1"/>
</dbReference>
<organism evidence="19 20">
    <name type="scientific">Candidatus Contendibacter odensensis</name>
    <dbReference type="NCBI Taxonomy" id="1400860"/>
    <lineage>
        <taxon>Bacteria</taxon>
        <taxon>Pseudomonadati</taxon>
        <taxon>Pseudomonadota</taxon>
        <taxon>Gammaproteobacteria</taxon>
        <taxon>Candidatus Competibacteraceae</taxon>
        <taxon>Candidatus Contendibacter</taxon>
    </lineage>
</organism>
<evidence type="ECO:0000256" key="5">
    <source>
        <dbReference type="ARBA" id="ARBA00022547"/>
    </source>
</evidence>
<accession>A0A2G6PGG8</accession>
<sequence>MNFNATLIGQMITFGLLVLFTMKFVWPPIMKAMQDRQKQIADGLASAERGLREQELAQAKSAQLLKEAKQQAAEIVAQAHKRANEVIEQSKQDARAEGDRQLMAAKAEIEQEVNRAREQLRSQVVNLAVAGAGKVLKREVDEAANTAMLDDLVAQL</sequence>
<dbReference type="InterPro" id="IPR050059">
    <property type="entry name" value="ATP_synthase_B_chain"/>
</dbReference>
<dbReference type="Proteomes" id="UP000229278">
    <property type="component" value="Unassembled WGS sequence"/>
</dbReference>
<dbReference type="GO" id="GO:0005886">
    <property type="term" value="C:plasma membrane"/>
    <property type="evidence" value="ECO:0007669"/>
    <property type="project" value="UniProtKB-SubCell"/>
</dbReference>
<gene>
    <name evidence="16" type="primary">atpF</name>
    <name evidence="19" type="ORF">CSA09_02030</name>
</gene>
<dbReference type="EMBL" id="PDTV01000004">
    <property type="protein sequence ID" value="PIE83638.1"/>
    <property type="molecule type" value="Genomic_DNA"/>
</dbReference>
<dbReference type="Pfam" id="PF00430">
    <property type="entry name" value="ATP-synt_B"/>
    <property type="match status" value="1"/>
</dbReference>
<evidence type="ECO:0000313" key="20">
    <source>
        <dbReference type="Proteomes" id="UP000229278"/>
    </source>
</evidence>
<keyword evidence="4" id="KW-0997">Cell inner membrane</keyword>
<dbReference type="InterPro" id="IPR028987">
    <property type="entry name" value="ATP_synth_B-like_membr_sf"/>
</dbReference>
<comment type="subcellular location">
    <subcellularLocation>
        <location evidence="16">Cell membrane</location>
        <topology evidence="16">Single-pass membrane protein</topology>
    </subcellularLocation>
    <subcellularLocation>
        <location evidence="15">Endomembrane system</location>
        <topology evidence="15">Single-pass membrane protein</topology>
    </subcellularLocation>
</comment>
<dbReference type="GO" id="GO:0045259">
    <property type="term" value="C:proton-transporting ATP synthase complex"/>
    <property type="evidence" value="ECO:0007669"/>
    <property type="project" value="UniProtKB-KW"/>
</dbReference>
<evidence type="ECO:0000256" key="9">
    <source>
        <dbReference type="ARBA" id="ARBA00023065"/>
    </source>
</evidence>
<keyword evidence="11 16" id="KW-0066">ATP synthesis</keyword>
<comment type="subunit">
    <text evidence="16">F-type ATPases have 2 components, F(1) - the catalytic core - and F(0) - the membrane proton channel. F(1) has five subunits: alpha(3), beta(3), gamma(1), delta(1), epsilon(1). F(0) has three main subunits: a(1), b(2) and c(10-14). The alpha and beta chains form an alternating ring which encloses part of the gamma chain. F(1) is attached to F(0) by a central stalk formed by the gamma and epsilon chains, while a peripheral stalk is formed by the delta and b chains.</text>
</comment>
<keyword evidence="9 16" id="KW-0406">Ion transport</keyword>
<evidence type="ECO:0000313" key="19">
    <source>
        <dbReference type="EMBL" id="PIE83638.1"/>
    </source>
</evidence>
<keyword evidence="5 16" id="KW-0138">CF(0)</keyword>
<evidence type="ECO:0000256" key="1">
    <source>
        <dbReference type="ARBA" id="ARBA00005513"/>
    </source>
</evidence>
<dbReference type="AlphaFoldDB" id="A0A2G6PGG8"/>
<comment type="function">
    <text evidence="13">Component of the F(0) channel, it forms part of the peripheral stalk, linking F(1) to F(0). The b'-subunit is a diverged and duplicated form of b found in plants and photosynthetic bacteria.</text>
</comment>
<dbReference type="GO" id="GO:0046933">
    <property type="term" value="F:proton-transporting ATP synthase activity, rotational mechanism"/>
    <property type="evidence" value="ECO:0007669"/>
    <property type="project" value="UniProtKB-UniRule"/>
</dbReference>
<dbReference type="NCBIfam" id="TIGR01144">
    <property type="entry name" value="ATP_synt_b"/>
    <property type="match status" value="1"/>
</dbReference>
<comment type="subunit">
    <text evidence="14">F-type ATPases have 2 components, F(1) - the catalytic core - and F(0) - the membrane proton channel. F(1) has five subunits: alpha(3), beta(3), gamma(1), delta(1), epsilon(1). F(0) has four main subunits: a(1), b(2) and c(10-14). The alpha and beta chains form an alternating ring which encloses part of the gamma chain. F(1) is attached to F(0) by a central stalk formed by the gamma and epsilon chains, while a peripheral stalk is formed by the delta and b chains.</text>
</comment>
<evidence type="ECO:0000256" key="8">
    <source>
        <dbReference type="ARBA" id="ARBA00022989"/>
    </source>
</evidence>
<dbReference type="PANTHER" id="PTHR33445:SF1">
    <property type="entry name" value="ATP SYNTHASE SUBUNIT B"/>
    <property type="match status" value="1"/>
</dbReference>
<dbReference type="InterPro" id="IPR002146">
    <property type="entry name" value="ATP_synth_b/b'su_bac/chlpt"/>
</dbReference>
<keyword evidence="7 16" id="KW-0375">Hydrogen ion transport</keyword>
<comment type="function">
    <text evidence="12 16">F(1)F(0) ATP synthase produces ATP from ADP in the presence of a proton or sodium gradient. F-type ATPases consist of two structural domains, F(1) containing the extramembraneous catalytic core and F(0) containing the membrane proton channel, linked together by a central stalk and a peripheral stalk. During catalysis, ATP synthesis in the catalytic domain of F(1) is coupled via a rotary mechanism of the central stalk subunits to proton translocation.</text>
</comment>
<name>A0A2G6PGG8_9GAMM</name>
<evidence type="ECO:0000256" key="12">
    <source>
        <dbReference type="ARBA" id="ARBA00025198"/>
    </source>
</evidence>
<proteinExistence type="inferred from homology"/>
<evidence type="ECO:0000256" key="4">
    <source>
        <dbReference type="ARBA" id="ARBA00022519"/>
    </source>
</evidence>
<evidence type="ECO:0000256" key="6">
    <source>
        <dbReference type="ARBA" id="ARBA00022692"/>
    </source>
</evidence>
<dbReference type="Gene3D" id="1.20.5.620">
    <property type="entry name" value="F1F0 ATP synthase subunit B, membrane domain"/>
    <property type="match status" value="1"/>
</dbReference>
<evidence type="ECO:0000256" key="15">
    <source>
        <dbReference type="ARBA" id="ARBA00037847"/>
    </source>
</evidence>